<reference evidence="2 3" key="1">
    <citation type="submission" date="2018-08" db="EMBL/GenBank/DDBJ databases">
        <title>Aphanomyces genome sequencing and annotation.</title>
        <authorList>
            <person name="Minardi D."/>
            <person name="Oidtmann B."/>
            <person name="Van Der Giezen M."/>
            <person name="Studholme D.J."/>
        </authorList>
    </citation>
    <scope>NUCLEOTIDE SEQUENCE [LARGE SCALE GENOMIC DNA]</scope>
    <source>
        <strain evidence="2 3">Da</strain>
    </source>
</reference>
<keyword evidence="1" id="KW-1133">Transmembrane helix</keyword>
<accession>A0A418FCN7</accession>
<keyword evidence="1" id="KW-0472">Membrane</keyword>
<dbReference type="Proteomes" id="UP000285430">
    <property type="component" value="Unassembled WGS sequence"/>
</dbReference>
<dbReference type="EMBL" id="QUTH01002155">
    <property type="protein sequence ID" value="RHZ27425.1"/>
    <property type="molecule type" value="Genomic_DNA"/>
</dbReference>
<gene>
    <name evidence="2" type="ORF">DYB37_001007</name>
</gene>
<feature type="transmembrane region" description="Helical" evidence="1">
    <location>
        <begin position="7"/>
        <end position="28"/>
    </location>
</feature>
<comment type="caution">
    <text evidence="2">The sequence shown here is derived from an EMBL/GenBank/DDBJ whole genome shotgun (WGS) entry which is preliminary data.</text>
</comment>
<evidence type="ECO:0000313" key="3">
    <source>
        <dbReference type="Proteomes" id="UP000285430"/>
    </source>
</evidence>
<dbReference type="VEuPathDB" id="FungiDB:H257_03422"/>
<proteinExistence type="predicted"/>
<dbReference type="VEuPathDB" id="FungiDB:H257_03423"/>
<name>A0A418FCN7_APHAT</name>
<dbReference type="AlphaFoldDB" id="A0A418FCN7"/>
<evidence type="ECO:0000313" key="2">
    <source>
        <dbReference type="EMBL" id="RHZ27425.1"/>
    </source>
</evidence>
<keyword evidence="1" id="KW-0812">Transmembrane</keyword>
<protein>
    <submittedName>
        <fullName evidence="2">Uncharacterized protein</fullName>
    </submittedName>
</protein>
<evidence type="ECO:0000256" key="1">
    <source>
        <dbReference type="SAM" id="Phobius"/>
    </source>
</evidence>
<sequence length="686" mass="75422">MQRLKSVAGFVYVLETVALTVAYVLLLFPTLANQLSWAVVPGGLCNLHLGLHASPTIPLMASSSAVVRGPSVDSTAISMRPVCPRMLVLQTTTNLEDVIQGLHANELNTGLPTHYCWVDFDQHFQIARTAVRLARCVASYKTYAAVHLEAILRNVPFTWRSKSTVLNAVIASDMSYVRLRNFSLVRSTSRSVTESVILANSGVKPTMSSLLWAAHIGPYGAIDAIWVSLPPSLARVVLHFQAELMRRLQQHPVTLAAMADHALPQSTYIMPKAWAGHDFRGGNPMCETADPTPLPFAVSTTPFSVYFAVLAMQQSSFDRITCIMSGLLTFHTAQSHFLFDIKSWSVLWEPTTDTTQPHHRRYSCLFETPTFDEPPATPAAPVAKSPFRPADRLVAVGGLLYMVFSVAGSVLYISTTEAETTNDFWWSEFNATGAYGFLGSWVSTQLLLNPSGLNDTLDYLAFADSMPYNSSSTVISSSALYANLQDASALPMAIRGLRCMGYCAVPEIMTAYCWVDFKQRFPMAHSERRQVRCVREYAGNGAVYLESALSNVAPPSAVPSAVLVAGGRVDKRESDVVCVPTSGSGSSLACPSSCVCYAFQRECHRHLQNDRHDVSLLFASSVKYLFTMDNWKNKNVYYLDKASTVITGLLCVEYNHCRRTSKLPPVHPMHDRVMFAFPLLGTGASM</sequence>
<organism evidence="2 3">
    <name type="scientific">Aphanomyces astaci</name>
    <name type="common">Crayfish plague agent</name>
    <dbReference type="NCBI Taxonomy" id="112090"/>
    <lineage>
        <taxon>Eukaryota</taxon>
        <taxon>Sar</taxon>
        <taxon>Stramenopiles</taxon>
        <taxon>Oomycota</taxon>
        <taxon>Saprolegniomycetes</taxon>
        <taxon>Saprolegniales</taxon>
        <taxon>Verrucalvaceae</taxon>
        <taxon>Aphanomyces</taxon>
    </lineage>
</organism>